<dbReference type="EMBL" id="CP016907">
    <property type="protein sequence ID" value="AOC95546.1"/>
    <property type="molecule type" value="Genomic_DNA"/>
</dbReference>
<gene>
    <name evidence="2" type="ORF">BB050_02434</name>
</gene>
<reference evidence="2 3" key="1">
    <citation type="submission" date="2016-08" db="EMBL/GenBank/DDBJ databases">
        <title>Complete genome sequence of Flavobacterium johnsoniae strain GSE09, a volatile-producing biocontrol agent isolated from cucumber (Cucumis sativus).</title>
        <authorList>
            <person name="Jeong J.-J."/>
            <person name="Oh J.Y."/>
            <person name="Jim Y.J."/>
            <person name="Sang M.K."/>
            <person name="Kim K.D."/>
        </authorList>
    </citation>
    <scope>NUCLEOTIDE SEQUENCE [LARGE SCALE GENOMIC DNA]</scope>
    <source>
        <strain evidence="2 3">GSE09</strain>
    </source>
</reference>
<evidence type="ECO:0000313" key="2">
    <source>
        <dbReference type="EMBL" id="AOC95546.1"/>
    </source>
</evidence>
<dbReference type="Proteomes" id="UP000093276">
    <property type="component" value="Chromosome"/>
</dbReference>
<sequence>MEISLIHFQIQLNQHFILKKIKPQRNLFLNVLSTRYKPIKIIMKKLILGLFVAFGFSACSLNDGNNYVDCGANTVVNFTGFPFLCNYSVKSQPNNPAAVIIASQEKMDEYFTKHANNCPVASDPNIDFTKEYLVGLFAGAKPTSGYDIVISSIVENNCEIVVNYYEKAPAVGENVTQAPTYPSDFVLIPKTTKGMIFNKTAESADNMIIGSFYNQCTGADCQKFYQINDYNTLKFLNVGAGQYDFNQYKYTPTIKRGEYTLLLKSVPAEILALKGQTKTYGSPDAADQGGIYFELRQGASVTKVYIDNNDTSDQSAEIKLFKKAIQEKITSLK</sequence>
<proteinExistence type="predicted"/>
<dbReference type="InterPro" id="IPR025748">
    <property type="entry name" value="PrcB_C_dom"/>
</dbReference>
<evidence type="ECO:0000259" key="1">
    <source>
        <dbReference type="Pfam" id="PF14343"/>
    </source>
</evidence>
<dbReference type="Pfam" id="PF14343">
    <property type="entry name" value="PrcB_C"/>
    <property type="match status" value="1"/>
</dbReference>
<dbReference type="KEGG" id="fjg:BB050_02434"/>
<dbReference type="AlphaFoldDB" id="A0AAC9D2N7"/>
<feature type="domain" description="PrcB C-terminal" evidence="1">
    <location>
        <begin position="134"/>
        <end position="188"/>
    </location>
</feature>
<accession>A0AAC9D2N7</accession>
<organism evidence="2 3">
    <name type="scientific">Flavobacterium anhuiense</name>
    <dbReference type="NCBI Taxonomy" id="459526"/>
    <lineage>
        <taxon>Bacteria</taxon>
        <taxon>Pseudomonadati</taxon>
        <taxon>Bacteroidota</taxon>
        <taxon>Flavobacteriia</taxon>
        <taxon>Flavobacteriales</taxon>
        <taxon>Flavobacteriaceae</taxon>
        <taxon>Flavobacterium</taxon>
    </lineage>
</organism>
<evidence type="ECO:0000313" key="3">
    <source>
        <dbReference type="Proteomes" id="UP000093276"/>
    </source>
</evidence>
<name>A0AAC9D2N7_9FLAO</name>
<protein>
    <recommendedName>
        <fullName evidence="1">PrcB C-terminal domain-containing protein</fullName>
    </recommendedName>
</protein>